<dbReference type="AlphaFoldDB" id="A0A8S2RNU1"/>
<dbReference type="InterPro" id="IPR036465">
    <property type="entry name" value="vWFA_dom_sf"/>
</dbReference>
<accession>A0A8S2RNU1</accession>
<evidence type="ECO:0008006" key="3">
    <source>
        <dbReference type="Google" id="ProtNLM"/>
    </source>
</evidence>
<feature type="non-terminal residue" evidence="1">
    <location>
        <position position="118"/>
    </location>
</feature>
<dbReference type="SUPFAM" id="SSF53300">
    <property type="entry name" value="vWA-like"/>
    <property type="match status" value="1"/>
</dbReference>
<reference evidence="1" key="1">
    <citation type="submission" date="2021-02" db="EMBL/GenBank/DDBJ databases">
        <authorList>
            <person name="Nowell W R."/>
        </authorList>
    </citation>
    <scope>NUCLEOTIDE SEQUENCE</scope>
</reference>
<name>A0A8S2RNU1_9BILA</name>
<gene>
    <name evidence="1" type="ORF">SMN809_LOCUS20863</name>
</gene>
<protein>
    <recommendedName>
        <fullName evidence="3">VWFA domain-containing protein</fullName>
    </recommendedName>
</protein>
<proteinExistence type="predicted"/>
<organism evidence="1 2">
    <name type="scientific">Rotaria magnacalcarata</name>
    <dbReference type="NCBI Taxonomy" id="392030"/>
    <lineage>
        <taxon>Eukaryota</taxon>
        <taxon>Metazoa</taxon>
        <taxon>Spiralia</taxon>
        <taxon>Gnathifera</taxon>
        <taxon>Rotifera</taxon>
        <taxon>Eurotatoria</taxon>
        <taxon>Bdelloidea</taxon>
        <taxon>Philodinida</taxon>
        <taxon>Philodinidae</taxon>
        <taxon>Rotaria</taxon>
    </lineage>
</organism>
<evidence type="ECO:0000313" key="2">
    <source>
        <dbReference type="Proteomes" id="UP000676336"/>
    </source>
</evidence>
<evidence type="ECO:0000313" key="1">
    <source>
        <dbReference type="EMBL" id="CAF4177418.1"/>
    </source>
</evidence>
<dbReference type="Proteomes" id="UP000676336">
    <property type="component" value="Unassembled WGS sequence"/>
</dbReference>
<sequence>MKKDYPQWDFDASLGISSDDAASLKSKFLHVWSKIGEEFCKMYNMKFVTCNTAQPPMEAFHYILLLDSSRSMKGDRWTNLLAATNLLTQARMHDGADDRITIIPFHATAKYFCDNEKL</sequence>
<comment type="caution">
    <text evidence="1">The sequence shown here is derived from an EMBL/GenBank/DDBJ whole genome shotgun (WGS) entry which is preliminary data.</text>
</comment>
<dbReference type="EMBL" id="CAJOBI010014558">
    <property type="protein sequence ID" value="CAF4177418.1"/>
    <property type="molecule type" value="Genomic_DNA"/>
</dbReference>